<evidence type="ECO:0000313" key="1">
    <source>
        <dbReference type="EMBL" id="MFD1039425.1"/>
    </source>
</evidence>
<evidence type="ECO:0000313" key="2">
    <source>
        <dbReference type="Proteomes" id="UP001597040"/>
    </source>
</evidence>
<comment type="caution">
    <text evidence="1">The sequence shown here is derived from an EMBL/GenBank/DDBJ whole genome shotgun (WGS) entry which is preliminary data.</text>
</comment>
<proteinExistence type="predicted"/>
<name>A0ABW3LNB4_9BACI</name>
<dbReference type="RefSeq" id="WP_390363083.1">
    <property type="nucleotide sequence ID" value="NZ_JBHTKJ010000035.1"/>
</dbReference>
<dbReference type="EMBL" id="JBHTKJ010000035">
    <property type="protein sequence ID" value="MFD1039425.1"/>
    <property type="molecule type" value="Genomic_DNA"/>
</dbReference>
<accession>A0ABW3LNB4</accession>
<reference evidence="2" key="1">
    <citation type="journal article" date="2019" name="Int. J. Syst. Evol. Microbiol.">
        <title>The Global Catalogue of Microorganisms (GCM) 10K type strain sequencing project: providing services to taxonomists for standard genome sequencing and annotation.</title>
        <authorList>
            <consortium name="The Broad Institute Genomics Platform"/>
            <consortium name="The Broad Institute Genome Sequencing Center for Infectious Disease"/>
            <person name="Wu L."/>
            <person name="Ma J."/>
        </authorList>
    </citation>
    <scope>NUCLEOTIDE SEQUENCE [LARGE SCALE GENOMIC DNA]</scope>
    <source>
        <strain evidence="2">CCUG 56754</strain>
    </source>
</reference>
<protein>
    <submittedName>
        <fullName evidence="1">Uncharacterized protein</fullName>
    </submittedName>
</protein>
<sequence>MAKYIAAGWHRCLDALIKLIDGHPIEWEERAGALREYYGEAFVKNAL</sequence>
<gene>
    <name evidence="1" type="ORF">ACFQ3N_13625</name>
</gene>
<dbReference type="Proteomes" id="UP001597040">
    <property type="component" value="Unassembled WGS sequence"/>
</dbReference>
<organism evidence="1 2">
    <name type="scientific">Virgibacillus byunsanensis</name>
    <dbReference type="NCBI Taxonomy" id="570945"/>
    <lineage>
        <taxon>Bacteria</taxon>
        <taxon>Bacillati</taxon>
        <taxon>Bacillota</taxon>
        <taxon>Bacilli</taxon>
        <taxon>Bacillales</taxon>
        <taxon>Bacillaceae</taxon>
        <taxon>Virgibacillus</taxon>
    </lineage>
</organism>
<keyword evidence="2" id="KW-1185">Reference proteome</keyword>